<organism evidence="9 10">
    <name type="scientific">Glycomyces harbinensis</name>
    <dbReference type="NCBI Taxonomy" id="58114"/>
    <lineage>
        <taxon>Bacteria</taxon>
        <taxon>Bacillati</taxon>
        <taxon>Actinomycetota</taxon>
        <taxon>Actinomycetes</taxon>
        <taxon>Glycomycetales</taxon>
        <taxon>Glycomycetaceae</taxon>
        <taxon>Glycomyces</taxon>
    </lineage>
</organism>
<dbReference type="GO" id="GO:0046933">
    <property type="term" value="F:proton-transporting ATP synthase activity, rotational mechanism"/>
    <property type="evidence" value="ECO:0007669"/>
    <property type="project" value="UniProtKB-UniRule"/>
</dbReference>
<dbReference type="HAMAP" id="MF_01416">
    <property type="entry name" value="ATP_synth_delta_bact"/>
    <property type="match status" value="1"/>
</dbReference>
<dbReference type="PROSITE" id="PS00389">
    <property type="entry name" value="ATPASE_DELTA"/>
    <property type="match status" value="1"/>
</dbReference>
<dbReference type="PRINTS" id="PR00125">
    <property type="entry name" value="ATPASEDELTA"/>
</dbReference>
<dbReference type="InterPro" id="IPR000711">
    <property type="entry name" value="ATPase_OSCP/dsu"/>
</dbReference>
<evidence type="ECO:0000256" key="8">
    <source>
        <dbReference type="HAMAP-Rule" id="MF_01416"/>
    </source>
</evidence>
<dbReference type="STRING" id="58114.SAMN05216270_103196"/>
<evidence type="ECO:0000256" key="6">
    <source>
        <dbReference type="ARBA" id="ARBA00023196"/>
    </source>
</evidence>
<protein>
    <recommendedName>
        <fullName evidence="8">ATP synthase subunit delta</fullName>
    </recommendedName>
    <alternativeName>
        <fullName evidence="8">ATP synthase F(1) sector subunit delta</fullName>
    </alternativeName>
    <alternativeName>
        <fullName evidence="8">F-type ATPase subunit delta</fullName>
        <shortName evidence="8">F-ATPase subunit delta</shortName>
    </alternativeName>
</protein>
<evidence type="ECO:0000256" key="4">
    <source>
        <dbReference type="ARBA" id="ARBA00023065"/>
    </source>
</evidence>
<keyword evidence="2 8" id="KW-0813">Transport</keyword>
<dbReference type="EMBL" id="FNAD01000003">
    <property type="protein sequence ID" value="SDD33467.1"/>
    <property type="molecule type" value="Genomic_DNA"/>
</dbReference>
<keyword evidence="4 8" id="KW-0406">Ion transport</keyword>
<evidence type="ECO:0000313" key="10">
    <source>
        <dbReference type="Proteomes" id="UP000198949"/>
    </source>
</evidence>
<dbReference type="GO" id="GO:0045259">
    <property type="term" value="C:proton-transporting ATP synthase complex"/>
    <property type="evidence" value="ECO:0007669"/>
    <property type="project" value="UniProtKB-KW"/>
</dbReference>
<gene>
    <name evidence="8" type="primary">atpH</name>
    <name evidence="9" type="ORF">SAMN05216270_103196</name>
</gene>
<dbReference type="RefSeq" id="WP_091030834.1">
    <property type="nucleotide sequence ID" value="NZ_FNAD01000003.1"/>
</dbReference>
<comment type="function">
    <text evidence="8">This protein is part of the stalk that links CF(0) to CF(1). It either transmits conformational changes from CF(0) to CF(1) or is implicated in proton conduction.</text>
</comment>
<dbReference type="AlphaFoldDB" id="A0A1G6TYM7"/>
<proteinExistence type="inferred from homology"/>
<dbReference type="NCBIfam" id="NF009967">
    <property type="entry name" value="PRK13430.1"/>
    <property type="match status" value="1"/>
</dbReference>
<evidence type="ECO:0000256" key="5">
    <source>
        <dbReference type="ARBA" id="ARBA00023136"/>
    </source>
</evidence>
<comment type="function">
    <text evidence="8">F(1)F(0) ATP synthase produces ATP from ADP in the presence of a proton or sodium gradient. F-type ATPases consist of two structural domains, F(1) containing the extramembraneous catalytic core and F(0) containing the membrane proton channel, linked together by a central stalk and a peripheral stalk. During catalysis, ATP synthesis in the catalytic domain of F(1) is coupled via a rotary mechanism of the central stalk subunits to proton translocation.</text>
</comment>
<dbReference type="GO" id="GO:0005886">
    <property type="term" value="C:plasma membrane"/>
    <property type="evidence" value="ECO:0007669"/>
    <property type="project" value="UniProtKB-SubCell"/>
</dbReference>
<evidence type="ECO:0000313" key="9">
    <source>
        <dbReference type="EMBL" id="SDD33467.1"/>
    </source>
</evidence>
<evidence type="ECO:0000256" key="2">
    <source>
        <dbReference type="ARBA" id="ARBA00022448"/>
    </source>
</evidence>
<keyword evidence="8" id="KW-1003">Cell membrane</keyword>
<reference evidence="10" key="1">
    <citation type="submission" date="2016-10" db="EMBL/GenBank/DDBJ databases">
        <authorList>
            <person name="Varghese N."/>
            <person name="Submissions S."/>
        </authorList>
    </citation>
    <scope>NUCLEOTIDE SEQUENCE [LARGE SCALE GENOMIC DNA]</scope>
    <source>
        <strain evidence="10">CGMCC 4.3516</strain>
    </source>
</reference>
<evidence type="ECO:0000256" key="1">
    <source>
        <dbReference type="ARBA" id="ARBA00004370"/>
    </source>
</evidence>
<name>A0A1G6TYM7_9ACTN</name>
<evidence type="ECO:0000256" key="7">
    <source>
        <dbReference type="ARBA" id="ARBA00023310"/>
    </source>
</evidence>
<dbReference type="OrthoDB" id="5242917at2"/>
<sequence length="273" mass="28444">MSTTGRESIEAGREVLEAAASSLSAEQLTECGDQLLGVTRFLVDQPRLRRALSDPARKADDREGLVRGLIADQVGATTADVVAVLARGRWSGPAELVDGTEQLAVKALLLAAEKDGSLANVEDELFRFGRLVDGDPGLSSVLGASGSDPKGRAVLVERLLDGKAEPVSVQLAAAACYGIGGRSFHASLAHLVESAAAARDEAVAYVTVAAPLDESGERQLAAKLTLVYGRPVALKVTVDPAIVGGIRVQVGSELWDGSVSRRLDEARQALAGR</sequence>
<keyword evidence="5 8" id="KW-0472">Membrane</keyword>
<dbReference type="Pfam" id="PF00213">
    <property type="entry name" value="OSCP"/>
    <property type="match status" value="1"/>
</dbReference>
<accession>A0A1G6TYM7</accession>
<keyword evidence="10" id="KW-1185">Reference proteome</keyword>
<dbReference type="PANTHER" id="PTHR11910">
    <property type="entry name" value="ATP SYNTHASE DELTA CHAIN"/>
    <property type="match status" value="1"/>
</dbReference>
<keyword evidence="6 8" id="KW-0139">CF(1)</keyword>
<evidence type="ECO:0000256" key="3">
    <source>
        <dbReference type="ARBA" id="ARBA00022781"/>
    </source>
</evidence>
<keyword evidence="3 8" id="KW-0375">Hydrogen ion transport</keyword>
<keyword evidence="7 8" id="KW-0066">ATP synthesis</keyword>
<comment type="similarity">
    <text evidence="8">Belongs to the ATPase delta chain family.</text>
</comment>
<dbReference type="InterPro" id="IPR020781">
    <property type="entry name" value="ATPase_OSCP/d_CS"/>
</dbReference>
<dbReference type="Proteomes" id="UP000198949">
    <property type="component" value="Unassembled WGS sequence"/>
</dbReference>
<comment type="subcellular location">
    <subcellularLocation>
        <location evidence="8">Cell membrane</location>
        <topology evidence="8">Peripheral membrane protein</topology>
    </subcellularLocation>
    <subcellularLocation>
        <location evidence="1">Membrane</location>
    </subcellularLocation>
</comment>